<dbReference type="Pfam" id="PF05569">
    <property type="entry name" value="Peptidase_M56"/>
    <property type="match status" value="1"/>
</dbReference>
<dbReference type="InterPro" id="IPR052173">
    <property type="entry name" value="Beta-lactam_resp_regulator"/>
</dbReference>
<dbReference type="AlphaFoldDB" id="A0A517VBC2"/>
<dbReference type="PANTHER" id="PTHR34978:SF3">
    <property type="entry name" value="SLR0241 PROTEIN"/>
    <property type="match status" value="1"/>
</dbReference>
<evidence type="ECO:0000313" key="4">
    <source>
        <dbReference type="EMBL" id="QDT90296.1"/>
    </source>
</evidence>
<reference evidence="4 5" key="1">
    <citation type="submission" date="2019-02" db="EMBL/GenBank/DDBJ databases">
        <title>Deep-cultivation of Planctomycetes and their phenomic and genomic characterization uncovers novel biology.</title>
        <authorList>
            <person name="Wiegand S."/>
            <person name="Jogler M."/>
            <person name="Boedeker C."/>
            <person name="Pinto D."/>
            <person name="Vollmers J."/>
            <person name="Rivas-Marin E."/>
            <person name="Kohn T."/>
            <person name="Peeters S.H."/>
            <person name="Heuer A."/>
            <person name="Rast P."/>
            <person name="Oberbeckmann S."/>
            <person name="Bunk B."/>
            <person name="Jeske O."/>
            <person name="Meyerdierks A."/>
            <person name="Storesund J.E."/>
            <person name="Kallscheuer N."/>
            <person name="Luecker S."/>
            <person name="Lage O.M."/>
            <person name="Pohl T."/>
            <person name="Merkel B.J."/>
            <person name="Hornburger P."/>
            <person name="Mueller R.-W."/>
            <person name="Bruemmer F."/>
            <person name="Labrenz M."/>
            <person name="Spormann A.M."/>
            <person name="Op den Camp H."/>
            <person name="Overmann J."/>
            <person name="Amann R."/>
            <person name="Jetten M.S.M."/>
            <person name="Mascher T."/>
            <person name="Medema M.H."/>
            <person name="Devos D.P."/>
            <person name="Kaster A.-K."/>
            <person name="Ovreas L."/>
            <person name="Rohde M."/>
            <person name="Galperin M.Y."/>
            <person name="Jogler C."/>
        </authorList>
    </citation>
    <scope>NUCLEOTIDE SEQUENCE [LARGE SCALE GENOMIC DNA]</scope>
    <source>
        <strain evidence="4 5">Pan161</strain>
    </source>
</reference>
<dbReference type="InterPro" id="IPR011990">
    <property type="entry name" value="TPR-like_helical_dom_sf"/>
</dbReference>
<evidence type="ECO:0000259" key="3">
    <source>
        <dbReference type="Pfam" id="PF05569"/>
    </source>
</evidence>
<protein>
    <submittedName>
        <fullName evidence="4">Methicillin resistance mecR1 protein</fullName>
    </submittedName>
</protein>
<keyword evidence="2" id="KW-1133">Transmembrane helix</keyword>
<dbReference type="InterPro" id="IPR008756">
    <property type="entry name" value="Peptidase_M56"/>
</dbReference>
<feature type="transmembrane region" description="Helical" evidence="2">
    <location>
        <begin position="257"/>
        <end position="273"/>
    </location>
</feature>
<dbReference type="RefSeq" id="WP_145226137.1">
    <property type="nucleotide sequence ID" value="NZ_CP036343.1"/>
</dbReference>
<evidence type="ECO:0000256" key="2">
    <source>
        <dbReference type="SAM" id="Phobius"/>
    </source>
</evidence>
<keyword evidence="2" id="KW-0472">Membrane</keyword>
<dbReference type="OrthoDB" id="219918at2"/>
<dbReference type="PANTHER" id="PTHR34978">
    <property type="entry name" value="POSSIBLE SENSOR-TRANSDUCER PROTEIN BLAR"/>
    <property type="match status" value="1"/>
</dbReference>
<sequence>MQEVLNQAAGDWSNWFLHASWQAAVVAGIVFLLLQVTKRFTSAPFRYALLLIVLLKFAVPPFLDLSTGLITQSANYYSTIRNTVVSDPPQISVAEKTSSVTSVASEAGPSNRISPTAGSSVDPVSRSDSATVPTVVEASETAAEFPWSLLLMSVYACGMLVCGVFLVRRYRAILRIVRSGDILNAGELHAEMVRLSTQLNMKKIPALRISDETDAPFAIGVFRPSILFPRLLVESLHPDQRTIVLAHELAHIRRRDLLMGWFETVLSLVWWFHPGMWWLKKSLRQTREDCCDDMLLTHGLADPERYCETLIDAATRQSVRLVEPLVLGFVHREHPVARRIRRLMDGSLLRVDRLRFSALCMVLLVAVLMLPGMRPQRLPVSETSLEGSGGWRNLDFQIDAEEAAVVKKCYEIAQTYFSSNNNEKLFDQPETRQALEAVLQERPDFFYAQQLLGTWYRRRGDLDRANQLLNAALANAPVVLTQKFHTGDQRPLPGLKIPEMIIECNRVQNHSLDPSLKLKYVDLLTDTDGNIKLPVYDTVLRVMGIAHPRGYSIEYDQMGWFESEAANGIMPDVLTWKTWSRPRVFSRTATESYRLRDATGTNTLQLKSDDNTYKIGGVARSEADGRFSIENGKGKRISKLPTDLPTISNAAFMDHAIIELSEPATSQFEIEEINVLDSQTKIPLRRFQDGAGFDWSNEKKIHLFSLWDKLPATVDLILKVYNYQKDSFRYRIPAQTGATISEQGLTLKITHLIAGNHTGWSSRDGFYGEPQSTGHTSEVMFDMTGNSQLKFSLWVVTKEGRKRNLKEGGWFSVGMANAPIRIMLPLEEIDHFEIRPYVTTETIYFEKLQLPTRTSTLGQTLPVIDFAVDGEARQFTSELFSPLRVHFKSLPGKVYSGCSCNQLGYELMERPQEQRGVESQSTVEWHYFAAIDFEHRQEYILTPGSKIKGRQGASNCKSNWGEVSATSKDVPLERIQSVRLQFLPKKSD</sequence>
<dbReference type="CDD" id="cd07341">
    <property type="entry name" value="M56_BlaR1_MecR1_like"/>
    <property type="match status" value="1"/>
</dbReference>
<dbReference type="SUPFAM" id="SSF48452">
    <property type="entry name" value="TPR-like"/>
    <property type="match status" value="1"/>
</dbReference>
<feature type="domain" description="Peptidase M56" evidence="3">
    <location>
        <begin position="17"/>
        <end position="341"/>
    </location>
</feature>
<proteinExistence type="predicted"/>
<feature type="transmembrane region" description="Helical" evidence="2">
    <location>
        <begin position="15"/>
        <end position="34"/>
    </location>
</feature>
<accession>A0A517VBC2</accession>
<dbReference type="Proteomes" id="UP000316855">
    <property type="component" value="Chromosome"/>
</dbReference>
<dbReference type="KEGG" id="gax:Pan161_19460"/>
<gene>
    <name evidence="4" type="primary">mecR1_1</name>
    <name evidence="4" type="ORF">Pan161_19460</name>
</gene>
<dbReference type="Gene3D" id="1.25.40.10">
    <property type="entry name" value="Tetratricopeptide repeat domain"/>
    <property type="match status" value="1"/>
</dbReference>
<feature type="region of interest" description="Disordered" evidence="1">
    <location>
        <begin position="102"/>
        <end position="125"/>
    </location>
</feature>
<keyword evidence="2" id="KW-0812">Transmembrane</keyword>
<evidence type="ECO:0000256" key="1">
    <source>
        <dbReference type="SAM" id="MobiDB-lite"/>
    </source>
</evidence>
<keyword evidence="5" id="KW-1185">Reference proteome</keyword>
<feature type="transmembrane region" description="Helical" evidence="2">
    <location>
        <begin position="46"/>
        <end position="63"/>
    </location>
</feature>
<dbReference type="Gene3D" id="3.30.2010.10">
    <property type="entry name" value="Metalloproteases ('zincins'), catalytic domain"/>
    <property type="match status" value="1"/>
</dbReference>
<dbReference type="EMBL" id="CP036343">
    <property type="protein sequence ID" value="QDT90296.1"/>
    <property type="molecule type" value="Genomic_DNA"/>
</dbReference>
<feature type="transmembrane region" description="Helical" evidence="2">
    <location>
        <begin position="145"/>
        <end position="167"/>
    </location>
</feature>
<organism evidence="4 5">
    <name type="scientific">Gimesia algae</name>
    <dbReference type="NCBI Taxonomy" id="2527971"/>
    <lineage>
        <taxon>Bacteria</taxon>
        <taxon>Pseudomonadati</taxon>
        <taxon>Planctomycetota</taxon>
        <taxon>Planctomycetia</taxon>
        <taxon>Planctomycetales</taxon>
        <taxon>Planctomycetaceae</taxon>
        <taxon>Gimesia</taxon>
    </lineage>
</organism>
<evidence type="ECO:0000313" key="5">
    <source>
        <dbReference type="Proteomes" id="UP000316855"/>
    </source>
</evidence>
<name>A0A517VBC2_9PLAN</name>